<dbReference type="SUPFAM" id="SSF53474">
    <property type="entry name" value="alpha/beta-Hydrolases"/>
    <property type="match status" value="1"/>
</dbReference>
<reference evidence="3 4" key="1">
    <citation type="submission" date="2023-06" db="EMBL/GenBank/DDBJ databases">
        <title>Rock-solubilizing bacteria, Microbacterium invictum, promotes re-establishment of vegetation in rocky wasteland by accelerating rock bio-weathering and reshaping soil bacterial community.</title>
        <authorList>
            <person name="Liu C."/>
        </authorList>
    </citation>
    <scope>NUCLEOTIDE SEQUENCE [LARGE SCALE GENOMIC DNA]</scope>
    <source>
        <strain evidence="3 4">X-18</strain>
    </source>
</reference>
<evidence type="ECO:0000313" key="3">
    <source>
        <dbReference type="EMBL" id="WQB70053.1"/>
    </source>
</evidence>
<name>A0ABZ0VAY3_9MICO</name>
<evidence type="ECO:0000313" key="4">
    <source>
        <dbReference type="Proteomes" id="UP001324533"/>
    </source>
</evidence>
<accession>A0ABZ0VAY3</accession>
<dbReference type="InterPro" id="IPR050300">
    <property type="entry name" value="GDXG_lipolytic_enzyme"/>
</dbReference>
<keyword evidence="1 3" id="KW-0378">Hydrolase</keyword>
<dbReference type="Gene3D" id="3.40.50.1820">
    <property type="entry name" value="alpha/beta hydrolase"/>
    <property type="match status" value="1"/>
</dbReference>
<keyword evidence="4" id="KW-1185">Reference proteome</keyword>
<gene>
    <name evidence="3" type="ORF">T9R20_15350</name>
</gene>
<proteinExistence type="predicted"/>
<sequence>MDLDRVDPALRAATRRTRLPDVSRPWIRSLLRAGIRVLPVPRRDGVEVVPIRIAGQRARVYRPRARVGDAALLWVHGGGLLIGDARQDERLCAETARDLGIVVVSLNYRLAPEHPFPAAHEDVHAGWRWVQSHAVDLGVERARIVIGGESAGGGLAAGLVQRIRDEAGVQPIGQWLFAPMIDDGTAADRTLDEIDHPVWNNRFNRAGWTAYLGDRAGGANVPRYAAPARAVDVAGLPPTYLAVGDIELFFPEVREFARRLSAAGVPTTLDVVPGGPHGFESWARDTEPARALLSRAHGWLRDVVATPA</sequence>
<organism evidence="3 4">
    <name type="scientific">Microbacterium invictum</name>
    <dbReference type="NCBI Taxonomy" id="515415"/>
    <lineage>
        <taxon>Bacteria</taxon>
        <taxon>Bacillati</taxon>
        <taxon>Actinomycetota</taxon>
        <taxon>Actinomycetes</taxon>
        <taxon>Micrococcales</taxon>
        <taxon>Microbacteriaceae</taxon>
        <taxon>Microbacterium</taxon>
    </lineage>
</organism>
<dbReference type="GO" id="GO:0016787">
    <property type="term" value="F:hydrolase activity"/>
    <property type="evidence" value="ECO:0007669"/>
    <property type="project" value="UniProtKB-KW"/>
</dbReference>
<dbReference type="PANTHER" id="PTHR48081:SF8">
    <property type="entry name" value="ALPHA_BETA HYDROLASE FOLD-3 DOMAIN-CONTAINING PROTEIN-RELATED"/>
    <property type="match status" value="1"/>
</dbReference>
<dbReference type="InterPro" id="IPR029058">
    <property type="entry name" value="AB_hydrolase_fold"/>
</dbReference>
<evidence type="ECO:0000256" key="1">
    <source>
        <dbReference type="ARBA" id="ARBA00022801"/>
    </source>
</evidence>
<feature type="domain" description="Alpha/beta hydrolase fold-3" evidence="2">
    <location>
        <begin position="72"/>
        <end position="280"/>
    </location>
</feature>
<evidence type="ECO:0000259" key="2">
    <source>
        <dbReference type="Pfam" id="PF07859"/>
    </source>
</evidence>
<dbReference type="RefSeq" id="WP_322410194.1">
    <property type="nucleotide sequence ID" value="NZ_CP139779.1"/>
</dbReference>
<dbReference type="Proteomes" id="UP001324533">
    <property type="component" value="Chromosome"/>
</dbReference>
<dbReference type="InterPro" id="IPR013094">
    <property type="entry name" value="AB_hydrolase_3"/>
</dbReference>
<dbReference type="EMBL" id="CP139779">
    <property type="protein sequence ID" value="WQB70053.1"/>
    <property type="molecule type" value="Genomic_DNA"/>
</dbReference>
<dbReference type="PANTHER" id="PTHR48081">
    <property type="entry name" value="AB HYDROLASE SUPERFAMILY PROTEIN C4A8.06C"/>
    <property type="match status" value="1"/>
</dbReference>
<protein>
    <submittedName>
        <fullName evidence="3">Alpha/beta hydrolase</fullName>
    </submittedName>
</protein>
<dbReference type="Pfam" id="PF07859">
    <property type="entry name" value="Abhydrolase_3"/>
    <property type="match status" value="1"/>
</dbReference>